<protein>
    <recommendedName>
        <fullName evidence="1">Methyltransferase type 11 domain-containing protein</fullName>
    </recommendedName>
</protein>
<dbReference type="PANTHER" id="PTHR42912">
    <property type="entry name" value="METHYLTRANSFERASE"/>
    <property type="match status" value="1"/>
</dbReference>
<dbReference type="STRING" id="857340.A0A086T710"/>
<evidence type="ECO:0000313" key="2">
    <source>
        <dbReference type="EMBL" id="KFH45142.1"/>
    </source>
</evidence>
<reference evidence="3" key="1">
    <citation type="journal article" date="2014" name="Genome Announc.">
        <title>Genome sequence and annotation of Acremonium chrysogenum, producer of the beta-lactam antibiotic cephalosporin C.</title>
        <authorList>
            <person name="Terfehr D."/>
            <person name="Dahlmann T.A."/>
            <person name="Specht T."/>
            <person name="Zadra I."/>
            <person name="Kuernsteiner H."/>
            <person name="Kueck U."/>
        </authorList>
    </citation>
    <scope>NUCLEOTIDE SEQUENCE [LARGE SCALE GENOMIC DNA]</scope>
    <source>
        <strain evidence="3">ATCC 11550 / CBS 779.69 / DSM 880 / IAM 14645 / JCM 23072 / IMI 49137</strain>
    </source>
</reference>
<dbReference type="GO" id="GO:0008757">
    <property type="term" value="F:S-adenosylmethionine-dependent methyltransferase activity"/>
    <property type="evidence" value="ECO:0007669"/>
    <property type="project" value="InterPro"/>
</dbReference>
<sequence>MSHLHRVYASTNVEETKSLYDSWAASYDSEMAKEDQEYVGPALAAAHVLKHLGTKSINPSTEILDAGCGTGLAGIALAQLGGKKIDGVDLSPGMLDIARKAGVYRNLDTADLSTRLAYDDNAYDVVCCVGTLTQGHVGPVAIDEFVRIVKPGGLVVATVLGYIYESGGYEAKIESLAKEGRVKLISADMEDYRRGAGVQARMVVIRVMS</sequence>
<dbReference type="Pfam" id="PF08241">
    <property type="entry name" value="Methyltransf_11"/>
    <property type="match status" value="1"/>
</dbReference>
<keyword evidence="3" id="KW-1185">Reference proteome</keyword>
<dbReference type="InterPro" id="IPR013216">
    <property type="entry name" value="Methyltransf_11"/>
</dbReference>
<dbReference type="InterPro" id="IPR029063">
    <property type="entry name" value="SAM-dependent_MTases_sf"/>
</dbReference>
<proteinExistence type="predicted"/>
<feature type="domain" description="Methyltransferase type 11" evidence="1">
    <location>
        <begin position="64"/>
        <end position="156"/>
    </location>
</feature>
<dbReference type="AlphaFoldDB" id="A0A086T710"/>
<dbReference type="InterPro" id="IPR050508">
    <property type="entry name" value="Methyltransf_Superfamily"/>
</dbReference>
<dbReference type="SUPFAM" id="SSF53335">
    <property type="entry name" value="S-adenosyl-L-methionine-dependent methyltransferases"/>
    <property type="match status" value="1"/>
</dbReference>
<organism evidence="2 3">
    <name type="scientific">Hapsidospora chrysogenum (strain ATCC 11550 / CBS 779.69 / DSM 880 / IAM 14645 / JCM 23072 / IMI 49137)</name>
    <name type="common">Acremonium chrysogenum</name>
    <dbReference type="NCBI Taxonomy" id="857340"/>
    <lineage>
        <taxon>Eukaryota</taxon>
        <taxon>Fungi</taxon>
        <taxon>Dikarya</taxon>
        <taxon>Ascomycota</taxon>
        <taxon>Pezizomycotina</taxon>
        <taxon>Sordariomycetes</taxon>
        <taxon>Hypocreomycetidae</taxon>
        <taxon>Hypocreales</taxon>
        <taxon>Bionectriaceae</taxon>
        <taxon>Hapsidospora</taxon>
    </lineage>
</organism>
<name>A0A086T710_HAPC1</name>
<evidence type="ECO:0000313" key="3">
    <source>
        <dbReference type="Proteomes" id="UP000029964"/>
    </source>
</evidence>
<dbReference type="OrthoDB" id="66144at2759"/>
<dbReference type="PANTHER" id="PTHR42912:SF80">
    <property type="entry name" value="METHYLTRANSFERASE DOMAIN-CONTAINING PROTEIN"/>
    <property type="match status" value="1"/>
</dbReference>
<dbReference type="CDD" id="cd02440">
    <property type="entry name" value="AdoMet_MTases"/>
    <property type="match status" value="1"/>
</dbReference>
<gene>
    <name evidence="2" type="ORF">ACRE_039830</name>
</gene>
<accession>A0A086T710</accession>
<evidence type="ECO:0000259" key="1">
    <source>
        <dbReference type="Pfam" id="PF08241"/>
    </source>
</evidence>
<dbReference type="EMBL" id="JPKY01000036">
    <property type="protein sequence ID" value="KFH45142.1"/>
    <property type="molecule type" value="Genomic_DNA"/>
</dbReference>
<comment type="caution">
    <text evidence="2">The sequence shown here is derived from an EMBL/GenBank/DDBJ whole genome shotgun (WGS) entry which is preliminary data.</text>
</comment>
<dbReference type="Gene3D" id="3.40.50.150">
    <property type="entry name" value="Vaccinia Virus protein VP39"/>
    <property type="match status" value="1"/>
</dbReference>
<dbReference type="Proteomes" id="UP000029964">
    <property type="component" value="Unassembled WGS sequence"/>
</dbReference>
<dbReference type="HOGENOM" id="CLU_090201_3_1_1"/>